<sequence length="57" mass="7085">MSLIGDLCLFSFFLFFLFLVSFFFFPCPFTPRMFPTDLRHHHKNTKEEITRKRFYRN</sequence>
<reference evidence="1" key="1">
    <citation type="submission" date="2015-10" db="EMBL/GenBank/DDBJ databases">
        <title>EvidentialGene: Evidence-directed Construction of Complete mRNA Transcriptomes without Genomes.</title>
        <authorList>
            <person name="Gilbert D.G."/>
        </authorList>
    </citation>
    <scope>NUCLEOTIDE SEQUENCE</scope>
</reference>
<name>A0A0P6GDF1_9CRUS</name>
<organism evidence="1">
    <name type="scientific">Daphnia magna</name>
    <dbReference type="NCBI Taxonomy" id="35525"/>
    <lineage>
        <taxon>Eukaryota</taxon>
        <taxon>Metazoa</taxon>
        <taxon>Ecdysozoa</taxon>
        <taxon>Arthropoda</taxon>
        <taxon>Crustacea</taxon>
        <taxon>Branchiopoda</taxon>
        <taxon>Diplostraca</taxon>
        <taxon>Cladocera</taxon>
        <taxon>Anomopoda</taxon>
        <taxon>Daphniidae</taxon>
        <taxon>Daphnia</taxon>
    </lineage>
</organism>
<evidence type="ECO:0000313" key="1">
    <source>
        <dbReference type="EMBL" id="JAN59967.1"/>
    </source>
</evidence>
<protein>
    <submittedName>
        <fullName evidence="1">Uncharacterized protein</fullName>
    </submittedName>
</protein>
<dbReference type="EMBL" id="GDIQ01034770">
    <property type="protein sequence ID" value="JAN59967.1"/>
    <property type="molecule type" value="Transcribed_RNA"/>
</dbReference>
<proteinExistence type="predicted"/>
<dbReference type="AlphaFoldDB" id="A0A0P6GDF1"/>
<accession>A0A0P6GDF1</accession>